<dbReference type="InterPro" id="IPR013216">
    <property type="entry name" value="Methyltransf_11"/>
</dbReference>
<dbReference type="CDD" id="cd02440">
    <property type="entry name" value="AdoMet_MTases"/>
    <property type="match status" value="1"/>
</dbReference>
<organism evidence="5 6">
    <name type="scientific">Lyophyllum shimeji</name>
    <name type="common">Hon-shimeji</name>
    <name type="synonym">Tricholoma shimeji</name>
    <dbReference type="NCBI Taxonomy" id="47721"/>
    <lineage>
        <taxon>Eukaryota</taxon>
        <taxon>Fungi</taxon>
        <taxon>Dikarya</taxon>
        <taxon>Basidiomycota</taxon>
        <taxon>Agaricomycotina</taxon>
        <taxon>Agaricomycetes</taxon>
        <taxon>Agaricomycetidae</taxon>
        <taxon>Agaricales</taxon>
        <taxon>Tricholomatineae</taxon>
        <taxon>Lyophyllaceae</taxon>
        <taxon>Lyophyllum</taxon>
    </lineage>
</organism>
<sequence>MSVHAIAQTGFGHGTNDLYDRARPSYQPLALSYIRSAVKSTTPINVVEIGAGTGIFTRALLAHPEWASSINQIKAVEPSAGMREVFSKTVRDERVAIDNGTFENSGVEDGWADLVVIAQAFHWCPDYDRAFAEFARILNPEGVVVLIWNLEDRDRARWVAELRNRIERHENNTPQFRLNLWRQAFETQSYKQTFQSPVEKVWPYDLPATVDIAVDRALSKSYIAILPEVEKAQIRKDVRNIVEEGEGKVWIDEDKGVFEYPYQVFVVVARKV</sequence>
<feature type="domain" description="Methyltransferase type 11" evidence="4">
    <location>
        <begin position="47"/>
        <end position="146"/>
    </location>
</feature>
<protein>
    <submittedName>
        <fullName evidence="5">Methyltransferase</fullName>
    </submittedName>
</protein>
<dbReference type="EMBL" id="BRPK01000002">
    <property type="protein sequence ID" value="GLB34909.1"/>
    <property type="molecule type" value="Genomic_DNA"/>
</dbReference>
<evidence type="ECO:0000313" key="6">
    <source>
        <dbReference type="Proteomes" id="UP001063166"/>
    </source>
</evidence>
<name>A0A9P3PG69_LYOSH</name>
<dbReference type="AlphaFoldDB" id="A0A9P3PG69"/>
<dbReference type="GO" id="GO:0008757">
    <property type="term" value="F:S-adenosylmethionine-dependent methyltransferase activity"/>
    <property type="evidence" value="ECO:0007669"/>
    <property type="project" value="InterPro"/>
</dbReference>
<dbReference type="Gene3D" id="3.40.50.150">
    <property type="entry name" value="Vaccinia Virus protein VP39"/>
    <property type="match status" value="1"/>
</dbReference>
<keyword evidence="6" id="KW-1185">Reference proteome</keyword>
<comment type="caution">
    <text evidence="5">The sequence shown here is derived from an EMBL/GenBank/DDBJ whole genome shotgun (WGS) entry which is preliminary data.</text>
</comment>
<dbReference type="PANTHER" id="PTHR44942:SF4">
    <property type="entry name" value="METHYLTRANSFERASE TYPE 11 DOMAIN-CONTAINING PROTEIN"/>
    <property type="match status" value="1"/>
</dbReference>
<dbReference type="Proteomes" id="UP001063166">
    <property type="component" value="Unassembled WGS sequence"/>
</dbReference>
<accession>A0A9P3PG69</accession>
<keyword evidence="3" id="KW-0808">Transferase</keyword>
<keyword evidence="2 5" id="KW-0489">Methyltransferase</keyword>
<dbReference type="SUPFAM" id="SSF53335">
    <property type="entry name" value="S-adenosyl-L-methionine-dependent methyltransferases"/>
    <property type="match status" value="1"/>
</dbReference>
<evidence type="ECO:0000313" key="5">
    <source>
        <dbReference type="EMBL" id="GLB34909.1"/>
    </source>
</evidence>
<dbReference type="Pfam" id="PF08241">
    <property type="entry name" value="Methyltransf_11"/>
    <property type="match status" value="1"/>
</dbReference>
<proteinExistence type="inferred from homology"/>
<gene>
    <name evidence="5" type="ORF">LshimejAT787_0204740</name>
</gene>
<evidence type="ECO:0000256" key="1">
    <source>
        <dbReference type="ARBA" id="ARBA00008361"/>
    </source>
</evidence>
<dbReference type="OrthoDB" id="66144at2759"/>
<dbReference type="PANTHER" id="PTHR44942">
    <property type="entry name" value="METHYLTRANSF_11 DOMAIN-CONTAINING PROTEIN"/>
    <property type="match status" value="1"/>
</dbReference>
<dbReference type="GO" id="GO:0032259">
    <property type="term" value="P:methylation"/>
    <property type="evidence" value="ECO:0007669"/>
    <property type="project" value="UniProtKB-KW"/>
</dbReference>
<evidence type="ECO:0000259" key="4">
    <source>
        <dbReference type="Pfam" id="PF08241"/>
    </source>
</evidence>
<evidence type="ECO:0000256" key="3">
    <source>
        <dbReference type="ARBA" id="ARBA00022679"/>
    </source>
</evidence>
<reference evidence="5" key="1">
    <citation type="submission" date="2022-07" db="EMBL/GenBank/DDBJ databases">
        <title>The genome of Lyophyllum shimeji provides insight into the initial evolution of ectomycorrhizal fungal genome.</title>
        <authorList>
            <person name="Kobayashi Y."/>
            <person name="Shibata T."/>
            <person name="Hirakawa H."/>
            <person name="Shigenobu S."/>
            <person name="Nishiyama T."/>
            <person name="Yamada A."/>
            <person name="Hasebe M."/>
            <person name="Kawaguchi M."/>
        </authorList>
    </citation>
    <scope>NUCLEOTIDE SEQUENCE</scope>
    <source>
        <strain evidence="5">AT787</strain>
    </source>
</reference>
<dbReference type="InterPro" id="IPR051052">
    <property type="entry name" value="Diverse_substrate_MTase"/>
</dbReference>
<evidence type="ECO:0000256" key="2">
    <source>
        <dbReference type="ARBA" id="ARBA00022603"/>
    </source>
</evidence>
<dbReference type="InterPro" id="IPR029063">
    <property type="entry name" value="SAM-dependent_MTases_sf"/>
</dbReference>
<comment type="similarity">
    <text evidence="1">Belongs to the methyltransferase superfamily.</text>
</comment>